<dbReference type="FunFam" id="3.30.450.20:FF:000099">
    <property type="entry name" value="Sensory box sensor histidine kinase"/>
    <property type="match status" value="2"/>
</dbReference>
<accession>A0A5C1AEN6</accession>
<dbReference type="Pfam" id="PF02518">
    <property type="entry name" value="HATPase_c"/>
    <property type="match status" value="1"/>
</dbReference>
<proteinExistence type="predicted"/>
<dbReference type="KEGG" id="lrs:PX52LOC_03421"/>
<feature type="domain" description="PAC" evidence="9">
    <location>
        <begin position="293"/>
        <end position="345"/>
    </location>
</feature>
<dbReference type="SMART" id="SM00387">
    <property type="entry name" value="HATPase_c"/>
    <property type="match status" value="1"/>
</dbReference>
<dbReference type="PROSITE" id="PS50113">
    <property type="entry name" value="PAC"/>
    <property type="match status" value="3"/>
</dbReference>
<dbReference type="Gene3D" id="1.10.287.130">
    <property type="match status" value="1"/>
</dbReference>
<organism evidence="10 11">
    <name type="scientific">Limnoglobus roseus</name>
    <dbReference type="NCBI Taxonomy" id="2598579"/>
    <lineage>
        <taxon>Bacteria</taxon>
        <taxon>Pseudomonadati</taxon>
        <taxon>Planctomycetota</taxon>
        <taxon>Planctomycetia</taxon>
        <taxon>Gemmatales</taxon>
        <taxon>Gemmataceae</taxon>
        <taxon>Limnoglobus</taxon>
    </lineage>
</organism>
<gene>
    <name evidence="10" type="ORF">PX52LOC_03421</name>
</gene>
<dbReference type="GO" id="GO:0000155">
    <property type="term" value="F:phosphorelay sensor kinase activity"/>
    <property type="evidence" value="ECO:0007669"/>
    <property type="project" value="InterPro"/>
</dbReference>
<dbReference type="PANTHER" id="PTHR43304">
    <property type="entry name" value="PHYTOCHROME-LIKE PROTEIN CPH1"/>
    <property type="match status" value="1"/>
</dbReference>
<dbReference type="SMART" id="SM00091">
    <property type="entry name" value="PAS"/>
    <property type="match status" value="3"/>
</dbReference>
<dbReference type="SUPFAM" id="SSF55874">
    <property type="entry name" value="ATPase domain of HSP90 chaperone/DNA topoisomerase II/histidine kinase"/>
    <property type="match status" value="1"/>
</dbReference>
<dbReference type="NCBIfam" id="TIGR00229">
    <property type="entry name" value="sensory_box"/>
    <property type="match status" value="3"/>
</dbReference>
<feature type="transmembrane region" description="Helical" evidence="6">
    <location>
        <begin position="179"/>
        <end position="203"/>
    </location>
</feature>
<feature type="domain" description="PAC" evidence="9">
    <location>
        <begin position="674"/>
        <end position="726"/>
    </location>
</feature>
<dbReference type="InterPro" id="IPR005467">
    <property type="entry name" value="His_kinase_dom"/>
</dbReference>
<feature type="domain" description="PAS" evidence="8">
    <location>
        <begin position="601"/>
        <end position="671"/>
    </location>
</feature>
<dbReference type="EC" id="2.7.13.3" evidence="2"/>
<dbReference type="InterPro" id="IPR036097">
    <property type="entry name" value="HisK_dim/P_sf"/>
</dbReference>
<dbReference type="SUPFAM" id="SSF47384">
    <property type="entry name" value="Homodimeric domain of signal transducing histidine kinase"/>
    <property type="match status" value="1"/>
</dbReference>
<reference evidence="11" key="1">
    <citation type="submission" date="2019-08" db="EMBL/GenBank/DDBJ databases">
        <title>Limnoglobus roseus gen. nov., sp. nov., a novel freshwater planctomycete with a giant genome from the family Gemmataceae.</title>
        <authorList>
            <person name="Kulichevskaya I.S."/>
            <person name="Naumoff D.G."/>
            <person name="Miroshnikov K."/>
            <person name="Ivanova A."/>
            <person name="Philippov D.A."/>
            <person name="Hakobyan A."/>
            <person name="Rijpstra I.C."/>
            <person name="Sinninghe Damste J.S."/>
            <person name="Liesack W."/>
            <person name="Dedysh S.N."/>
        </authorList>
    </citation>
    <scope>NUCLEOTIDE SEQUENCE [LARGE SCALE GENOMIC DNA]</scope>
    <source>
        <strain evidence="11">PX52</strain>
    </source>
</reference>
<evidence type="ECO:0000259" key="9">
    <source>
        <dbReference type="PROSITE" id="PS50113"/>
    </source>
</evidence>
<keyword evidence="11" id="KW-1185">Reference proteome</keyword>
<dbReference type="AlphaFoldDB" id="A0A5C1AEN6"/>
<evidence type="ECO:0000256" key="4">
    <source>
        <dbReference type="ARBA" id="ARBA00022679"/>
    </source>
</evidence>
<feature type="transmembrane region" description="Helical" evidence="6">
    <location>
        <begin position="12"/>
        <end position="30"/>
    </location>
</feature>
<keyword evidence="3" id="KW-0597">Phosphoprotein</keyword>
<dbReference type="InterPro" id="IPR000700">
    <property type="entry name" value="PAS-assoc_C"/>
</dbReference>
<keyword evidence="4" id="KW-0808">Transferase</keyword>
<dbReference type="InterPro" id="IPR003594">
    <property type="entry name" value="HATPase_dom"/>
</dbReference>
<evidence type="ECO:0000259" key="8">
    <source>
        <dbReference type="PROSITE" id="PS50112"/>
    </source>
</evidence>
<dbReference type="Pfam" id="PF08448">
    <property type="entry name" value="PAS_4"/>
    <property type="match status" value="2"/>
</dbReference>
<protein>
    <recommendedName>
        <fullName evidence="2">histidine kinase</fullName>
        <ecNumber evidence="2">2.7.13.3</ecNumber>
    </recommendedName>
</protein>
<dbReference type="Pfam" id="PF08447">
    <property type="entry name" value="PAS_3"/>
    <property type="match status" value="2"/>
</dbReference>
<dbReference type="Pfam" id="PF05227">
    <property type="entry name" value="CHASE3"/>
    <property type="match status" value="1"/>
</dbReference>
<dbReference type="SMART" id="SM00086">
    <property type="entry name" value="PAC"/>
    <property type="match status" value="4"/>
</dbReference>
<dbReference type="InterPro" id="IPR036890">
    <property type="entry name" value="HATPase_C_sf"/>
</dbReference>
<feature type="domain" description="PAC" evidence="9">
    <location>
        <begin position="412"/>
        <end position="471"/>
    </location>
</feature>
<keyword evidence="6" id="KW-0812">Transmembrane</keyword>
<dbReference type="InterPro" id="IPR013655">
    <property type="entry name" value="PAS_fold_3"/>
</dbReference>
<evidence type="ECO:0000256" key="3">
    <source>
        <dbReference type="ARBA" id="ARBA00022553"/>
    </source>
</evidence>
<dbReference type="CDD" id="cd00130">
    <property type="entry name" value="PAS"/>
    <property type="match status" value="2"/>
</dbReference>
<dbReference type="PROSITE" id="PS50112">
    <property type="entry name" value="PAS"/>
    <property type="match status" value="2"/>
</dbReference>
<dbReference type="InterPro" id="IPR003661">
    <property type="entry name" value="HisK_dim/P_dom"/>
</dbReference>
<evidence type="ECO:0000256" key="2">
    <source>
        <dbReference type="ARBA" id="ARBA00012438"/>
    </source>
</evidence>
<evidence type="ECO:0000259" key="7">
    <source>
        <dbReference type="PROSITE" id="PS50109"/>
    </source>
</evidence>
<dbReference type="InterPro" id="IPR035965">
    <property type="entry name" value="PAS-like_dom_sf"/>
</dbReference>
<dbReference type="InterPro" id="IPR007891">
    <property type="entry name" value="CHASE3"/>
</dbReference>
<dbReference type="PRINTS" id="PR00344">
    <property type="entry name" value="BCTRLSENSOR"/>
</dbReference>
<dbReference type="InterPro" id="IPR004358">
    <property type="entry name" value="Sig_transdc_His_kin-like_C"/>
</dbReference>
<sequence length="989" mass="111720">MNWRNYRDLTIWMVAVVAIIGNAAVSHFNIDRMARLEQATLHARSVQLELTEILSDLKDAETGQRGYLLAGKDEYLQPYLKAEQSHAEHLNQARQLLAGDDVAEGRLAGVERLIEQKFAEMRDILAAYRTGGREAAVKLMTGGTGKQSMDELRAVVHEMLDAQEHTLDDRTRTASNNLYLARATGLIGAGIAVAVVLLATSLVQKELNRRLKANNELRESEGRFRNLAEAMPQIVWVTRPDGYHEYYNQRWYDFTGLTREQSLGWGWSTPLHRDDRERSQIRWKRSTDGGESYEIKYRFRRHDGEYRWFLGRAEPVRDARGAVVRWLGTCTDIDEQVRTAQSLQENEAYLRSVLDNSPDCVKILDNTGKMLDMNGPGLASMEIDDFGTVRGCPWPTLWPESLAAQVDNAIRVAVNGQVNRFSGACPTAKGTPKHWDVIVAPIPDSRGKVQKLVSVSRDVTEQKAIENALRESQRYVESVLHSLPNRLAVLEADGQIVTVNEAWKQYGEANGLPADFEWAGRNYFELTSDDEAGTQTAAGIQLVADGQTDRFQMDYPAPKGGLERYFHMRVNRFRGEGPLRLVVTHENITERVLADHRIQESASQLRQLTEGLPLLVWSCTAEGKCDYLSLQWVKYTGIGAEEQLGFEWLNALHPDDREAVAGAWRGAVEAQAEYEVEYRLRRSDGHYRWFAVRGIPVFDARGTVVRWYGSCTDIDDRKREAVTLEQLVAKRTTELTAAYEDLQETSALLKNSNEELEKFAYIASHDLQEPLRKIQAFGDRIAKKYADAIDETGQDYLARMLDSAGRMRRLIEDLLQFSRVSTKSAPHRPVSLNTIVQEVLSDLEMQIQRTHGHVQTGPLPTVLADVVQMRQVFQNLIGNALKFTRPQTPPVVTIDSQPTESGWRISVRDQGIGFEPEYADRIFELFQRLHGRKEFEGTGLGLAICKKIVNRHGATIYAESVPHEGTRFIIDWPTNPEGETSAPSPASTR</sequence>
<keyword evidence="6" id="KW-1133">Transmembrane helix</keyword>
<evidence type="ECO:0000256" key="1">
    <source>
        <dbReference type="ARBA" id="ARBA00000085"/>
    </source>
</evidence>
<dbReference type="OrthoDB" id="231918at2"/>
<dbReference type="InterPro" id="IPR001610">
    <property type="entry name" value="PAC"/>
</dbReference>
<comment type="catalytic activity">
    <reaction evidence="1">
        <text>ATP + protein L-histidine = ADP + protein N-phospho-L-histidine.</text>
        <dbReference type="EC" id="2.7.13.3"/>
    </reaction>
</comment>
<evidence type="ECO:0000256" key="5">
    <source>
        <dbReference type="ARBA" id="ARBA00022777"/>
    </source>
</evidence>
<dbReference type="InterPro" id="IPR000014">
    <property type="entry name" value="PAS"/>
</dbReference>
<dbReference type="CDD" id="cd00082">
    <property type="entry name" value="HisKA"/>
    <property type="match status" value="1"/>
</dbReference>
<dbReference type="PANTHER" id="PTHR43304:SF1">
    <property type="entry name" value="PAC DOMAIN-CONTAINING PROTEIN"/>
    <property type="match status" value="1"/>
</dbReference>
<evidence type="ECO:0000313" key="10">
    <source>
        <dbReference type="EMBL" id="QEL16466.1"/>
    </source>
</evidence>
<evidence type="ECO:0000256" key="6">
    <source>
        <dbReference type="SAM" id="Phobius"/>
    </source>
</evidence>
<dbReference type="Pfam" id="PF00512">
    <property type="entry name" value="HisKA"/>
    <property type="match status" value="1"/>
</dbReference>
<dbReference type="Gene3D" id="3.30.565.10">
    <property type="entry name" value="Histidine kinase-like ATPase, C-terminal domain"/>
    <property type="match status" value="1"/>
</dbReference>
<dbReference type="SUPFAM" id="SSF55785">
    <property type="entry name" value="PYP-like sensor domain (PAS domain)"/>
    <property type="match status" value="4"/>
</dbReference>
<feature type="domain" description="PAS" evidence="8">
    <location>
        <begin position="220"/>
        <end position="264"/>
    </location>
</feature>
<evidence type="ECO:0000313" key="11">
    <source>
        <dbReference type="Proteomes" id="UP000324974"/>
    </source>
</evidence>
<keyword evidence="5" id="KW-0418">Kinase</keyword>
<feature type="domain" description="Histidine kinase" evidence="7">
    <location>
        <begin position="762"/>
        <end position="976"/>
    </location>
</feature>
<dbReference type="EMBL" id="CP042425">
    <property type="protein sequence ID" value="QEL16466.1"/>
    <property type="molecule type" value="Genomic_DNA"/>
</dbReference>
<name>A0A5C1AEN6_9BACT</name>
<dbReference type="CDD" id="cd19410">
    <property type="entry name" value="HK9-like_sensor"/>
    <property type="match status" value="1"/>
</dbReference>
<dbReference type="RefSeq" id="WP_149111192.1">
    <property type="nucleotide sequence ID" value="NZ_CP042425.1"/>
</dbReference>
<dbReference type="InterPro" id="IPR013656">
    <property type="entry name" value="PAS_4"/>
</dbReference>
<dbReference type="FunFam" id="3.30.565.10:FF:000006">
    <property type="entry name" value="Sensor histidine kinase WalK"/>
    <property type="match status" value="1"/>
</dbReference>
<dbReference type="InterPro" id="IPR052162">
    <property type="entry name" value="Sensor_kinase/Photoreceptor"/>
</dbReference>
<dbReference type="Gene3D" id="3.30.450.20">
    <property type="entry name" value="PAS domain"/>
    <property type="match status" value="4"/>
</dbReference>
<dbReference type="PROSITE" id="PS50109">
    <property type="entry name" value="HIS_KIN"/>
    <property type="match status" value="1"/>
</dbReference>
<dbReference type="SMART" id="SM00388">
    <property type="entry name" value="HisKA"/>
    <property type="match status" value="1"/>
</dbReference>
<keyword evidence="6" id="KW-0472">Membrane</keyword>
<dbReference type="Proteomes" id="UP000324974">
    <property type="component" value="Chromosome"/>
</dbReference>